<sequence>MNNVSDLVVSRGCLLKTETINDQEFYWLESPHFTSKLYSNLEELTALVQTLPITFSSAQHYWDDSFRCRFRFKS</sequence>
<gene>
    <name evidence="1" type="ORF">NC998_07405</name>
</gene>
<evidence type="ECO:0000313" key="1">
    <source>
        <dbReference type="EMBL" id="MEP0816920.1"/>
    </source>
</evidence>
<accession>A0ABV0J707</accession>
<evidence type="ECO:0000313" key="2">
    <source>
        <dbReference type="Proteomes" id="UP001464891"/>
    </source>
</evidence>
<proteinExistence type="predicted"/>
<organism evidence="1 2">
    <name type="scientific">Trichocoleus desertorum GB2-A4</name>
    <dbReference type="NCBI Taxonomy" id="2933944"/>
    <lineage>
        <taxon>Bacteria</taxon>
        <taxon>Bacillati</taxon>
        <taxon>Cyanobacteriota</taxon>
        <taxon>Cyanophyceae</taxon>
        <taxon>Leptolyngbyales</taxon>
        <taxon>Trichocoleusaceae</taxon>
        <taxon>Trichocoleus</taxon>
    </lineage>
</organism>
<protein>
    <submittedName>
        <fullName evidence="1">Uncharacterized protein</fullName>
    </submittedName>
</protein>
<name>A0ABV0J707_9CYAN</name>
<reference evidence="1 2" key="1">
    <citation type="submission" date="2022-04" db="EMBL/GenBank/DDBJ databases">
        <title>Positive selection, recombination, and allopatry shape intraspecific diversity of widespread and dominant cyanobacteria.</title>
        <authorList>
            <person name="Wei J."/>
            <person name="Shu W."/>
            <person name="Hu C."/>
        </authorList>
    </citation>
    <scope>NUCLEOTIDE SEQUENCE [LARGE SCALE GENOMIC DNA]</scope>
    <source>
        <strain evidence="1 2">GB2-A4</strain>
    </source>
</reference>
<keyword evidence="2" id="KW-1185">Reference proteome</keyword>
<dbReference type="RefSeq" id="WP_190439189.1">
    <property type="nucleotide sequence ID" value="NZ_JAMPKM010000003.1"/>
</dbReference>
<dbReference type="Proteomes" id="UP001464891">
    <property type="component" value="Unassembled WGS sequence"/>
</dbReference>
<comment type="caution">
    <text evidence="1">The sequence shown here is derived from an EMBL/GenBank/DDBJ whole genome shotgun (WGS) entry which is preliminary data.</text>
</comment>
<dbReference type="EMBL" id="JAMPKM010000003">
    <property type="protein sequence ID" value="MEP0816920.1"/>
    <property type="molecule type" value="Genomic_DNA"/>
</dbReference>